<evidence type="ECO:0000259" key="5">
    <source>
        <dbReference type="Pfam" id="PF18358"/>
    </source>
</evidence>
<dbReference type="GO" id="GO:0032259">
    <property type="term" value="P:methylation"/>
    <property type="evidence" value="ECO:0007669"/>
    <property type="project" value="UniProtKB-KW"/>
</dbReference>
<dbReference type="PANTHER" id="PTHR46024:SF1">
    <property type="entry name" value="HISTONE-LYSINE N-METHYLTRANSFERASE EGGLESS"/>
    <property type="match status" value="1"/>
</dbReference>
<dbReference type="GO" id="GO:0070828">
    <property type="term" value="P:heterochromatin organization"/>
    <property type="evidence" value="ECO:0007669"/>
    <property type="project" value="TreeGrafter"/>
</dbReference>
<dbReference type="Pfam" id="PF18358">
    <property type="entry name" value="Tudor_4"/>
    <property type="match status" value="1"/>
</dbReference>
<dbReference type="GO" id="GO:0005634">
    <property type="term" value="C:nucleus"/>
    <property type="evidence" value="ECO:0007669"/>
    <property type="project" value="UniProtKB-SubCell"/>
</dbReference>
<evidence type="ECO:0000256" key="2">
    <source>
        <dbReference type="ARBA" id="ARBA00023242"/>
    </source>
</evidence>
<keyword evidence="6" id="KW-0489">Methyltransferase</keyword>
<dbReference type="EMBL" id="WKFB01000958">
    <property type="protein sequence ID" value="KAF6716495.1"/>
    <property type="molecule type" value="Genomic_DNA"/>
</dbReference>
<dbReference type="InterPro" id="IPR041292">
    <property type="entry name" value="Tudor_4"/>
</dbReference>
<evidence type="ECO:0000259" key="4">
    <source>
        <dbReference type="Pfam" id="PF18300"/>
    </source>
</evidence>
<dbReference type="GO" id="GO:0010629">
    <property type="term" value="P:negative regulation of gene expression"/>
    <property type="evidence" value="ECO:0007669"/>
    <property type="project" value="TreeGrafter"/>
</dbReference>
<evidence type="ECO:0000313" key="6">
    <source>
        <dbReference type="EMBL" id="KAF6716495.1"/>
    </source>
</evidence>
<dbReference type="InterPro" id="IPR051516">
    <property type="entry name" value="SETDB_methyltransferase"/>
</dbReference>
<comment type="caution">
    <text evidence="6">The sequence shown here is derived from an EMBL/GenBank/DDBJ whole genome shotgun (WGS) entry which is preliminary data.</text>
</comment>
<dbReference type="InterPro" id="IPR040880">
    <property type="entry name" value="DUF5604"/>
</dbReference>
<dbReference type="AlphaFoldDB" id="A0A834EWQ3"/>
<evidence type="ECO:0000256" key="3">
    <source>
        <dbReference type="SAM" id="MobiDB-lite"/>
    </source>
</evidence>
<feature type="region of interest" description="Disordered" evidence="3">
    <location>
        <begin position="1"/>
        <end position="66"/>
    </location>
</feature>
<dbReference type="Gene3D" id="2.30.30.140">
    <property type="match status" value="2"/>
</dbReference>
<feature type="domain" description="DUF5604" evidence="4">
    <location>
        <begin position="283"/>
        <end position="332"/>
    </location>
</feature>
<feature type="compositionally biased region" description="Polar residues" evidence="3">
    <location>
        <begin position="12"/>
        <end position="22"/>
    </location>
</feature>
<dbReference type="Proteomes" id="UP000646548">
    <property type="component" value="Unassembled WGS sequence"/>
</dbReference>
<feature type="compositionally biased region" description="Low complexity" evidence="3">
    <location>
        <begin position="179"/>
        <end position="226"/>
    </location>
</feature>
<evidence type="ECO:0000313" key="7">
    <source>
        <dbReference type="Proteomes" id="UP000646548"/>
    </source>
</evidence>
<keyword evidence="6" id="KW-0808">Transferase</keyword>
<organism evidence="6 7">
    <name type="scientific">Oryzias melastigma</name>
    <name type="common">Marine medaka</name>
    <dbReference type="NCBI Taxonomy" id="30732"/>
    <lineage>
        <taxon>Eukaryota</taxon>
        <taxon>Metazoa</taxon>
        <taxon>Chordata</taxon>
        <taxon>Craniata</taxon>
        <taxon>Vertebrata</taxon>
        <taxon>Euteleostomi</taxon>
        <taxon>Actinopterygii</taxon>
        <taxon>Neopterygii</taxon>
        <taxon>Teleostei</taxon>
        <taxon>Neoteleostei</taxon>
        <taxon>Acanthomorphata</taxon>
        <taxon>Ovalentaria</taxon>
        <taxon>Atherinomorphae</taxon>
        <taxon>Beloniformes</taxon>
        <taxon>Adrianichthyidae</taxon>
        <taxon>Oryziinae</taxon>
        <taxon>Oryzias</taxon>
    </lineage>
</organism>
<sequence length="501" mass="55686">MEVEEFKPSMQELKSSEVSVENDNAAMEVDEVKSNMLDLESSEDGKSPENGSVPKISYEFPSSQYATPSQPACVQNGADCLPLQKEAVVVLTRLPEHVISALQSPKTEEVYSDAESSMEAESDTLWEPGDDSDDSDAPRSNNNRKILKVKKSGTSEKPKRAVSSNSTSSEFVIVDESKTSVPEPKSSVPEPKSSVPEPKSSVPESKSSVPEPKSSVPESKSIVPEPKSSVPEPQKSKDGVDNNNVSSAANAGTSIISTFMGHCNEETKNVRPNLPEKEVSPGMMIIARRRAMEWKRGKIAEIITKEDGRLKYKVVFEEKGKSLVSGHHIAFDFTTRLVELYIGARVVVQSQEDELCFLPGVLGELPNRKNRLRFLVFIDDHTPVYVGLPSLHLVCRPLDNVLDDLPSGIHKYFIAQYLKRWPYPHLTRYKVGQTITVDVNGVPEKCDVHSVDCSLILVVYQHNQMREWIHRGSVRLEHIFKLLKMDEQTKLSTEGVPKTNS</sequence>
<proteinExistence type="predicted"/>
<accession>A0A834EWQ3</accession>
<feature type="region of interest" description="Disordered" evidence="3">
    <location>
        <begin position="101"/>
        <end position="248"/>
    </location>
</feature>
<evidence type="ECO:0000256" key="1">
    <source>
        <dbReference type="ARBA" id="ARBA00004123"/>
    </source>
</evidence>
<name>A0A834EWQ3_ORYME</name>
<reference evidence="6" key="1">
    <citation type="journal article" name="BMC Genomics">
        <title>Long-read sequencing and de novo genome assembly of marine medaka (Oryzias melastigma).</title>
        <authorList>
            <person name="Liang P."/>
            <person name="Saqib H.S.A."/>
            <person name="Ni X."/>
            <person name="Shen Y."/>
        </authorList>
    </citation>
    <scope>NUCLEOTIDE SEQUENCE</scope>
    <source>
        <strain evidence="6">Bigg-433</strain>
    </source>
</reference>
<gene>
    <name evidence="6" type="ORF">FQA47_000680</name>
</gene>
<protein>
    <submittedName>
        <fullName evidence="6">Histone-lysine N-methyltransferase SETDB1-B</fullName>
    </submittedName>
</protein>
<dbReference type="PANTHER" id="PTHR46024">
    <property type="entry name" value="HISTONE-LYSINE N-METHYLTRANSFERASE EGGLESS"/>
    <property type="match status" value="1"/>
</dbReference>
<feature type="domain" description="Histone methyltransferase Tudor" evidence="5">
    <location>
        <begin position="430"/>
        <end position="477"/>
    </location>
</feature>
<feature type="compositionally biased region" description="Acidic residues" evidence="3">
    <location>
        <begin position="110"/>
        <end position="135"/>
    </location>
</feature>
<dbReference type="Pfam" id="PF18300">
    <property type="entry name" value="DUF5604"/>
    <property type="match status" value="1"/>
</dbReference>
<comment type="subcellular location">
    <subcellularLocation>
        <location evidence="1">Nucleus</location>
    </subcellularLocation>
</comment>
<keyword evidence="2" id="KW-0539">Nucleus</keyword>
<dbReference type="GO" id="GO:0046974">
    <property type="term" value="F:histone H3K9 methyltransferase activity"/>
    <property type="evidence" value="ECO:0007669"/>
    <property type="project" value="TreeGrafter"/>
</dbReference>